<dbReference type="InParanoid" id="Q239Y1"/>
<feature type="coiled-coil region" evidence="1">
    <location>
        <begin position="347"/>
        <end position="414"/>
    </location>
</feature>
<protein>
    <recommendedName>
        <fullName evidence="2">B box-type domain-containing protein</fullName>
    </recommendedName>
</protein>
<dbReference type="InterPro" id="IPR000315">
    <property type="entry name" value="Znf_B-box"/>
</dbReference>
<dbReference type="Gene3D" id="3.30.160.60">
    <property type="entry name" value="Classic Zinc Finger"/>
    <property type="match status" value="1"/>
</dbReference>
<dbReference type="KEGG" id="tet:TTHERM_00886970"/>
<evidence type="ECO:0000313" key="4">
    <source>
        <dbReference type="Proteomes" id="UP000009168"/>
    </source>
</evidence>
<evidence type="ECO:0000256" key="1">
    <source>
        <dbReference type="SAM" id="Coils"/>
    </source>
</evidence>
<dbReference type="GO" id="GO:0008270">
    <property type="term" value="F:zinc ion binding"/>
    <property type="evidence" value="ECO:0007669"/>
    <property type="project" value="InterPro"/>
</dbReference>
<name>Q239Y1_TETTS</name>
<dbReference type="CDD" id="cd19756">
    <property type="entry name" value="Bbox2"/>
    <property type="match status" value="1"/>
</dbReference>
<dbReference type="SUPFAM" id="SSF57845">
    <property type="entry name" value="B-box zinc-binding domain"/>
    <property type="match status" value="1"/>
</dbReference>
<dbReference type="HOGENOM" id="CLU_697363_0_0_1"/>
<evidence type="ECO:0000259" key="2">
    <source>
        <dbReference type="SMART" id="SM00336"/>
    </source>
</evidence>
<keyword evidence="4" id="KW-1185">Reference proteome</keyword>
<keyword evidence="1" id="KW-0175">Coiled coil</keyword>
<dbReference type="GeneID" id="7827038"/>
<gene>
    <name evidence="3" type="ORF">TTHERM_00886970</name>
</gene>
<dbReference type="SMART" id="SM00336">
    <property type="entry name" value="BBOX"/>
    <property type="match status" value="1"/>
</dbReference>
<dbReference type="EMBL" id="GG662856">
    <property type="protein sequence ID" value="EAR93382.2"/>
    <property type="molecule type" value="Genomic_DNA"/>
</dbReference>
<dbReference type="Proteomes" id="UP000009168">
    <property type="component" value="Unassembled WGS sequence"/>
</dbReference>
<reference evidence="4" key="1">
    <citation type="journal article" date="2006" name="PLoS Biol.">
        <title>Macronuclear genome sequence of the ciliate Tetrahymena thermophila, a model eukaryote.</title>
        <authorList>
            <person name="Eisen J.A."/>
            <person name="Coyne R.S."/>
            <person name="Wu M."/>
            <person name="Wu D."/>
            <person name="Thiagarajan M."/>
            <person name="Wortman J.R."/>
            <person name="Badger J.H."/>
            <person name="Ren Q."/>
            <person name="Amedeo P."/>
            <person name="Jones K.M."/>
            <person name="Tallon L.J."/>
            <person name="Delcher A.L."/>
            <person name="Salzberg S.L."/>
            <person name="Silva J.C."/>
            <person name="Haas B.J."/>
            <person name="Majoros W.H."/>
            <person name="Farzad M."/>
            <person name="Carlton J.M."/>
            <person name="Smith R.K. Jr."/>
            <person name="Garg J."/>
            <person name="Pearlman R.E."/>
            <person name="Karrer K.M."/>
            <person name="Sun L."/>
            <person name="Manning G."/>
            <person name="Elde N.C."/>
            <person name="Turkewitz A.P."/>
            <person name="Asai D.J."/>
            <person name="Wilkes D.E."/>
            <person name="Wang Y."/>
            <person name="Cai H."/>
            <person name="Collins K."/>
            <person name="Stewart B.A."/>
            <person name="Lee S.R."/>
            <person name="Wilamowska K."/>
            <person name="Weinberg Z."/>
            <person name="Ruzzo W.L."/>
            <person name="Wloga D."/>
            <person name="Gaertig J."/>
            <person name="Frankel J."/>
            <person name="Tsao C.-C."/>
            <person name="Gorovsky M.A."/>
            <person name="Keeling P.J."/>
            <person name="Waller R.F."/>
            <person name="Patron N.J."/>
            <person name="Cherry J.M."/>
            <person name="Stover N.A."/>
            <person name="Krieger C.J."/>
            <person name="del Toro C."/>
            <person name="Ryder H.F."/>
            <person name="Williamson S.C."/>
            <person name="Barbeau R.A."/>
            <person name="Hamilton E.P."/>
            <person name="Orias E."/>
        </authorList>
    </citation>
    <scope>NUCLEOTIDE SEQUENCE [LARGE SCALE GENOMIC DNA]</scope>
    <source>
        <strain evidence="4">SB210</strain>
    </source>
</reference>
<sequence length="494" mass="58216">MDDIINLHILKSGIQLGFVYSKILQKSLFNNQLQVNKQFIKQKETLTKMGGSNSTSQQLQEKQLLGKIDPENIPKCKDHQEESLMFVCTDEKCKNKMEIICRVCVSKQRDNIHRNHRVQSIKEIIQEVISNFKRLDALGVNNNNGNLNSSINMNSNISSNTPNRSFNNLSNNILTQGIPSDQDIEESFKKLAQDFMILSQNCKELSEQIMHFLILSKEDGKKIEIENTRAQTKKIIVDISNMCSNPNISGYQQSVKKLEQYLKFNGIKAKFIDSDGNLKKQVKKGTSDWLNSIWEEMKTMTQAVLNIKNIGPLPSYVEMLEQMQKKVKEQQTQYQLNEYLKQQQYLQEQQLLKQQELEEQMRQETQKRQEIEEFLRQQKEEEENEIKRIQEEKIRDFQSRKQSLVRQRDNLVNQMEYHVQNCHNNHCKYVEWVTILEYLILVYLRNDILTYDILSQKGNRGLFILKRIQQLIITNFIYKMAKILKSDTSKKLRF</sequence>
<evidence type="ECO:0000313" key="3">
    <source>
        <dbReference type="EMBL" id="EAR93382.2"/>
    </source>
</evidence>
<dbReference type="AlphaFoldDB" id="Q239Y1"/>
<feature type="domain" description="B box-type" evidence="2">
    <location>
        <begin position="71"/>
        <end position="121"/>
    </location>
</feature>
<organism evidence="3 4">
    <name type="scientific">Tetrahymena thermophila (strain SB210)</name>
    <dbReference type="NCBI Taxonomy" id="312017"/>
    <lineage>
        <taxon>Eukaryota</taxon>
        <taxon>Sar</taxon>
        <taxon>Alveolata</taxon>
        <taxon>Ciliophora</taxon>
        <taxon>Intramacronucleata</taxon>
        <taxon>Oligohymenophorea</taxon>
        <taxon>Hymenostomatida</taxon>
        <taxon>Tetrahymenina</taxon>
        <taxon>Tetrahymenidae</taxon>
        <taxon>Tetrahymena</taxon>
    </lineage>
</organism>
<accession>Q239Y1</accession>
<dbReference type="RefSeq" id="XP_001013627.2">
    <property type="nucleotide sequence ID" value="XM_001013627.2"/>
</dbReference>
<proteinExistence type="predicted"/>